<dbReference type="AlphaFoldDB" id="A0A512HN74"/>
<protein>
    <submittedName>
        <fullName evidence="2">Polysaccharide biosynthesis protein</fullName>
    </submittedName>
</protein>
<evidence type="ECO:0000313" key="3">
    <source>
        <dbReference type="Proteomes" id="UP000321717"/>
    </source>
</evidence>
<organism evidence="2 3">
    <name type="scientific">Ciceribacter naphthalenivorans</name>
    <dbReference type="NCBI Taxonomy" id="1118451"/>
    <lineage>
        <taxon>Bacteria</taxon>
        <taxon>Pseudomonadati</taxon>
        <taxon>Pseudomonadota</taxon>
        <taxon>Alphaproteobacteria</taxon>
        <taxon>Hyphomicrobiales</taxon>
        <taxon>Rhizobiaceae</taxon>
        <taxon>Ciceribacter</taxon>
    </lineage>
</organism>
<dbReference type="EMBL" id="BJZP01000025">
    <property type="protein sequence ID" value="GEO86879.1"/>
    <property type="molecule type" value="Genomic_DNA"/>
</dbReference>
<feature type="domain" description="Glycosyl transferase family 1" evidence="1">
    <location>
        <begin position="235"/>
        <end position="375"/>
    </location>
</feature>
<dbReference type="Pfam" id="PF00534">
    <property type="entry name" value="Glycos_transf_1"/>
    <property type="match status" value="1"/>
</dbReference>
<keyword evidence="3" id="KW-1185">Reference proteome</keyword>
<dbReference type="GO" id="GO:0016757">
    <property type="term" value="F:glycosyltransferase activity"/>
    <property type="evidence" value="ECO:0007669"/>
    <property type="project" value="InterPro"/>
</dbReference>
<evidence type="ECO:0000259" key="1">
    <source>
        <dbReference type="Pfam" id="PF00534"/>
    </source>
</evidence>
<dbReference type="InterPro" id="IPR001296">
    <property type="entry name" value="Glyco_trans_1"/>
</dbReference>
<dbReference type="Proteomes" id="UP000321717">
    <property type="component" value="Unassembled WGS sequence"/>
</dbReference>
<dbReference type="InterPro" id="IPR050194">
    <property type="entry name" value="Glycosyltransferase_grp1"/>
</dbReference>
<proteinExistence type="predicted"/>
<dbReference type="CDD" id="cd03801">
    <property type="entry name" value="GT4_PimA-like"/>
    <property type="match status" value="1"/>
</dbReference>
<name>A0A512HN74_9HYPH</name>
<comment type="caution">
    <text evidence="2">The sequence shown here is derived from an EMBL/GenBank/DDBJ whole genome shotgun (WGS) entry which is preliminary data.</text>
</comment>
<dbReference type="RefSeq" id="WP_147181750.1">
    <property type="nucleotide sequence ID" value="NZ_BJZP01000025.1"/>
</dbReference>
<accession>A0A512HN74</accession>
<dbReference type="OrthoDB" id="9807414at2"/>
<evidence type="ECO:0000313" key="2">
    <source>
        <dbReference type="EMBL" id="GEO86879.1"/>
    </source>
</evidence>
<sequence>MVDRRAAHIVIINDRSSRVGGASNLAILLAKMLEDRGIGTTYFAGDHPSDEKPVADTIHLGGTPLVDQGRLTAFANGIYNARAYAALRELVLKKDTPSTIYHVHGWSKILSPSIFRALEPVRRRTILHAHDYFLACPNGGFANYRSQQVCSLRPMSTQCLTTQCDKRGYHEKIWRTARHLLREHFYETRDMPANIVIVHERMRDYFARAGLSGACIDAIRNPVEPFMTEPGTPWRNKAFFFIGRLEQEKGFDDAARAARLAGAPLHVIGDGAGRAMLEMSFPEVTLHGWRDRDQIRALVGDARAVVVSSRVPEPFGLVALEAVSSGIPVVMPDSALLASEIAARGCGMTFRAGDGKSLANVLRLIATDDELVRAMSLRCAREASMLAQTQISWSEALMNLYERVLERAGRGALTGIC</sequence>
<gene>
    <name evidence="2" type="ORF">RNA01_38110</name>
</gene>
<reference evidence="2 3" key="1">
    <citation type="submission" date="2019-07" db="EMBL/GenBank/DDBJ databases">
        <title>Whole genome shotgun sequence of Rhizobium naphthalenivorans NBRC 107585.</title>
        <authorList>
            <person name="Hosoyama A."/>
            <person name="Uohara A."/>
            <person name="Ohji S."/>
            <person name="Ichikawa N."/>
        </authorList>
    </citation>
    <scope>NUCLEOTIDE SEQUENCE [LARGE SCALE GENOMIC DNA]</scope>
    <source>
        <strain evidence="2 3">NBRC 107585</strain>
    </source>
</reference>
<dbReference type="SUPFAM" id="SSF53756">
    <property type="entry name" value="UDP-Glycosyltransferase/glycogen phosphorylase"/>
    <property type="match status" value="1"/>
</dbReference>
<dbReference type="PANTHER" id="PTHR45947">
    <property type="entry name" value="SULFOQUINOVOSYL TRANSFERASE SQD2"/>
    <property type="match status" value="1"/>
</dbReference>
<dbReference type="PANTHER" id="PTHR45947:SF13">
    <property type="entry name" value="TRANSFERASE"/>
    <property type="match status" value="1"/>
</dbReference>
<dbReference type="Gene3D" id="3.40.50.2000">
    <property type="entry name" value="Glycogen Phosphorylase B"/>
    <property type="match status" value="2"/>
</dbReference>